<dbReference type="EMBL" id="JARJCM010000015">
    <property type="protein sequence ID" value="KAJ7041754.1"/>
    <property type="molecule type" value="Genomic_DNA"/>
</dbReference>
<gene>
    <name evidence="3" type="ORF">C8F04DRAFT_1176845</name>
</gene>
<keyword evidence="2" id="KW-0732">Signal</keyword>
<dbReference type="Proteomes" id="UP001218188">
    <property type="component" value="Unassembled WGS sequence"/>
</dbReference>
<feature type="signal peptide" evidence="2">
    <location>
        <begin position="1"/>
        <end position="16"/>
    </location>
</feature>
<feature type="chain" id="PRO_5042208951" description="Secreted protein" evidence="2">
    <location>
        <begin position="17"/>
        <end position="122"/>
    </location>
</feature>
<protein>
    <recommendedName>
        <fullName evidence="5">Secreted protein</fullName>
    </recommendedName>
</protein>
<feature type="region of interest" description="Disordered" evidence="1">
    <location>
        <begin position="39"/>
        <end position="59"/>
    </location>
</feature>
<sequence length="122" mass="12912">MCFTAVLHATLPVAAATESLLLRHCGQLHVTPLFAPPISPPAPYPPPSPPPLSSPFPARNYQHRVRPDAVFVIVSPTASRSSYTQGARCVPVCTARGQSPVWAELIRLGGGVSAHADAVRVE</sequence>
<accession>A0AAD6XDZ0</accession>
<evidence type="ECO:0000313" key="3">
    <source>
        <dbReference type="EMBL" id="KAJ7041754.1"/>
    </source>
</evidence>
<proteinExistence type="predicted"/>
<evidence type="ECO:0000256" key="1">
    <source>
        <dbReference type="SAM" id="MobiDB-lite"/>
    </source>
</evidence>
<dbReference type="AlphaFoldDB" id="A0AAD6XDZ0"/>
<evidence type="ECO:0000313" key="4">
    <source>
        <dbReference type="Proteomes" id="UP001218188"/>
    </source>
</evidence>
<feature type="compositionally biased region" description="Pro residues" evidence="1">
    <location>
        <begin position="39"/>
        <end position="54"/>
    </location>
</feature>
<keyword evidence="4" id="KW-1185">Reference proteome</keyword>
<evidence type="ECO:0000256" key="2">
    <source>
        <dbReference type="SAM" id="SignalP"/>
    </source>
</evidence>
<name>A0AAD6XDZ0_9AGAR</name>
<reference evidence="3" key="1">
    <citation type="submission" date="2023-03" db="EMBL/GenBank/DDBJ databases">
        <title>Massive genome expansion in bonnet fungi (Mycena s.s.) driven by repeated elements and novel gene families across ecological guilds.</title>
        <authorList>
            <consortium name="Lawrence Berkeley National Laboratory"/>
            <person name="Harder C.B."/>
            <person name="Miyauchi S."/>
            <person name="Viragh M."/>
            <person name="Kuo A."/>
            <person name="Thoen E."/>
            <person name="Andreopoulos B."/>
            <person name="Lu D."/>
            <person name="Skrede I."/>
            <person name="Drula E."/>
            <person name="Henrissat B."/>
            <person name="Morin E."/>
            <person name="Kohler A."/>
            <person name="Barry K."/>
            <person name="LaButti K."/>
            <person name="Morin E."/>
            <person name="Salamov A."/>
            <person name="Lipzen A."/>
            <person name="Mereny Z."/>
            <person name="Hegedus B."/>
            <person name="Baldrian P."/>
            <person name="Stursova M."/>
            <person name="Weitz H."/>
            <person name="Taylor A."/>
            <person name="Grigoriev I.V."/>
            <person name="Nagy L.G."/>
            <person name="Martin F."/>
            <person name="Kauserud H."/>
        </authorList>
    </citation>
    <scope>NUCLEOTIDE SEQUENCE</scope>
    <source>
        <strain evidence="3">CBHHK200</strain>
    </source>
</reference>
<comment type="caution">
    <text evidence="3">The sequence shown here is derived from an EMBL/GenBank/DDBJ whole genome shotgun (WGS) entry which is preliminary data.</text>
</comment>
<organism evidence="3 4">
    <name type="scientific">Mycena alexandri</name>
    <dbReference type="NCBI Taxonomy" id="1745969"/>
    <lineage>
        <taxon>Eukaryota</taxon>
        <taxon>Fungi</taxon>
        <taxon>Dikarya</taxon>
        <taxon>Basidiomycota</taxon>
        <taxon>Agaricomycotina</taxon>
        <taxon>Agaricomycetes</taxon>
        <taxon>Agaricomycetidae</taxon>
        <taxon>Agaricales</taxon>
        <taxon>Marasmiineae</taxon>
        <taxon>Mycenaceae</taxon>
        <taxon>Mycena</taxon>
    </lineage>
</organism>
<evidence type="ECO:0008006" key="5">
    <source>
        <dbReference type="Google" id="ProtNLM"/>
    </source>
</evidence>